<sequence>MDRSRGHVPYSIRSSRAVLHKLPDRPFGSGFALFLRPTSEVITQAHRTSGSQQRSRIFNMHVVNLERSSIDFPSDSACVQLLGLTDESEDIVTLIASFHVLSTCQHGGQLAEQVGGFGCRITSWTDATALQAQALDAPGIAAALNF</sequence>
<organism evidence="1 2">
    <name type="scientific">Trichinella britovi</name>
    <name type="common">Parasitic roundworm</name>
    <dbReference type="NCBI Taxonomy" id="45882"/>
    <lineage>
        <taxon>Eukaryota</taxon>
        <taxon>Metazoa</taxon>
        <taxon>Ecdysozoa</taxon>
        <taxon>Nematoda</taxon>
        <taxon>Enoplea</taxon>
        <taxon>Dorylaimia</taxon>
        <taxon>Trichinellida</taxon>
        <taxon>Trichinellidae</taxon>
        <taxon>Trichinella</taxon>
    </lineage>
</organism>
<proteinExistence type="predicted"/>
<dbReference type="EMBL" id="JYDI01000239">
    <property type="protein sequence ID" value="KRY47521.1"/>
    <property type="molecule type" value="Genomic_DNA"/>
</dbReference>
<evidence type="ECO:0000313" key="1">
    <source>
        <dbReference type="EMBL" id="KRY47521.1"/>
    </source>
</evidence>
<dbReference type="AlphaFoldDB" id="A0A0V1CE94"/>
<accession>A0A0V1CE94</accession>
<name>A0A0V1CE94_TRIBR</name>
<gene>
    <name evidence="1" type="ORF">T03_10911</name>
</gene>
<dbReference type="Proteomes" id="UP000054653">
    <property type="component" value="Unassembled WGS sequence"/>
</dbReference>
<protein>
    <submittedName>
        <fullName evidence="1">Uncharacterized protein</fullName>
    </submittedName>
</protein>
<evidence type="ECO:0000313" key="2">
    <source>
        <dbReference type="Proteomes" id="UP000054653"/>
    </source>
</evidence>
<keyword evidence="2" id="KW-1185">Reference proteome</keyword>
<comment type="caution">
    <text evidence="1">The sequence shown here is derived from an EMBL/GenBank/DDBJ whole genome shotgun (WGS) entry which is preliminary data.</text>
</comment>
<reference evidence="1 2" key="1">
    <citation type="submission" date="2015-01" db="EMBL/GenBank/DDBJ databases">
        <title>Evolution of Trichinella species and genotypes.</title>
        <authorList>
            <person name="Korhonen P.K."/>
            <person name="Edoardo P."/>
            <person name="Giuseppe L.R."/>
            <person name="Gasser R.B."/>
        </authorList>
    </citation>
    <scope>NUCLEOTIDE SEQUENCE [LARGE SCALE GENOMIC DNA]</scope>
    <source>
        <strain evidence="1">ISS120</strain>
    </source>
</reference>